<feature type="region of interest" description="Disordered" evidence="17">
    <location>
        <begin position="1094"/>
        <end position="1142"/>
    </location>
</feature>
<evidence type="ECO:0000256" key="8">
    <source>
        <dbReference type="ARBA" id="ARBA00022801"/>
    </source>
</evidence>
<comment type="subcellular location">
    <subcellularLocation>
        <location evidence="2">Nucleus</location>
    </subcellularLocation>
</comment>
<keyword evidence="12" id="KW-0411">Iron-sulfur</keyword>
<keyword evidence="4" id="KW-0004">4Fe-4S</keyword>
<evidence type="ECO:0000259" key="18">
    <source>
        <dbReference type="PROSITE" id="PS51193"/>
    </source>
</evidence>
<dbReference type="GO" id="GO:0016818">
    <property type="term" value="F:hydrolase activity, acting on acid anhydrides, in phosphorus-containing anhydrides"/>
    <property type="evidence" value="ECO:0007669"/>
    <property type="project" value="InterPro"/>
</dbReference>
<accession>A0A1Y1HPN3</accession>
<feature type="region of interest" description="Disordered" evidence="17">
    <location>
        <begin position="1"/>
        <end position="32"/>
    </location>
</feature>
<dbReference type="GO" id="GO:0046872">
    <property type="term" value="F:metal ion binding"/>
    <property type="evidence" value="ECO:0007669"/>
    <property type="project" value="UniProtKB-KW"/>
</dbReference>
<dbReference type="SMART" id="SM00488">
    <property type="entry name" value="DEXDc2"/>
    <property type="match status" value="1"/>
</dbReference>
<evidence type="ECO:0000256" key="6">
    <source>
        <dbReference type="ARBA" id="ARBA00022741"/>
    </source>
</evidence>
<dbReference type="GO" id="GO:1990918">
    <property type="term" value="P:double-strand break repair involved in meiotic recombination"/>
    <property type="evidence" value="ECO:0000318"/>
    <property type="project" value="GO_Central"/>
</dbReference>
<dbReference type="PANTHER" id="PTHR11472:SF47">
    <property type="entry name" value="FANCONI ANEMIA GROUP J PROTEIN"/>
    <property type="match status" value="1"/>
</dbReference>
<dbReference type="Proteomes" id="UP000054558">
    <property type="component" value="Unassembled WGS sequence"/>
</dbReference>
<dbReference type="SMART" id="SM00491">
    <property type="entry name" value="HELICc2"/>
    <property type="match status" value="1"/>
</dbReference>
<evidence type="ECO:0000256" key="13">
    <source>
        <dbReference type="ARBA" id="ARBA00023204"/>
    </source>
</evidence>
<dbReference type="STRING" id="105231.A0A1Y1HPN3"/>
<feature type="compositionally biased region" description="Basic and acidic residues" evidence="17">
    <location>
        <begin position="877"/>
        <end position="887"/>
    </location>
</feature>
<evidence type="ECO:0000256" key="15">
    <source>
        <dbReference type="ARBA" id="ARBA00023242"/>
    </source>
</evidence>
<organism evidence="19 20">
    <name type="scientific">Klebsormidium nitens</name>
    <name type="common">Green alga</name>
    <name type="synonym">Ulothrix nitens</name>
    <dbReference type="NCBI Taxonomy" id="105231"/>
    <lineage>
        <taxon>Eukaryota</taxon>
        <taxon>Viridiplantae</taxon>
        <taxon>Streptophyta</taxon>
        <taxon>Klebsormidiophyceae</taxon>
        <taxon>Klebsormidiales</taxon>
        <taxon>Klebsormidiaceae</taxon>
        <taxon>Klebsormidium</taxon>
    </lineage>
</organism>
<dbReference type="InterPro" id="IPR002464">
    <property type="entry name" value="DNA/RNA_helicase_DEAH_CS"/>
</dbReference>
<gene>
    <name evidence="19" type="ORF">KFL_000250470</name>
</gene>
<dbReference type="InterPro" id="IPR006555">
    <property type="entry name" value="ATP-dep_Helicase_C"/>
</dbReference>
<dbReference type="GO" id="GO:0006289">
    <property type="term" value="P:nucleotide-excision repair"/>
    <property type="evidence" value="ECO:0000318"/>
    <property type="project" value="GO_Central"/>
</dbReference>
<keyword evidence="20" id="KW-1185">Reference proteome</keyword>
<dbReference type="Gene3D" id="3.40.50.300">
    <property type="entry name" value="P-loop containing nucleotide triphosphate hydrolases"/>
    <property type="match status" value="2"/>
</dbReference>
<evidence type="ECO:0000313" key="20">
    <source>
        <dbReference type="Proteomes" id="UP000054558"/>
    </source>
</evidence>
<dbReference type="GO" id="GO:0005524">
    <property type="term" value="F:ATP binding"/>
    <property type="evidence" value="ECO:0007669"/>
    <property type="project" value="UniProtKB-KW"/>
</dbReference>
<keyword evidence="6" id="KW-0547">Nucleotide-binding</keyword>
<evidence type="ECO:0000256" key="14">
    <source>
        <dbReference type="ARBA" id="ARBA00023235"/>
    </source>
</evidence>
<feature type="compositionally biased region" description="Basic and acidic residues" evidence="17">
    <location>
        <begin position="1375"/>
        <end position="1387"/>
    </location>
</feature>
<feature type="compositionally biased region" description="Low complexity" evidence="17">
    <location>
        <begin position="811"/>
        <end position="820"/>
    </location>
</feature>
<name>A0A1Y1HPN3_KLENI</name>
<feature type="compositionally biased region" description="Basic residues" evidence="17">
    <location>
        <begin position="1365"/>
        <end position="1374"/>
    </location>
</feature>
<feature type="compositionally biased region" description="Polar residues" evidence="17">
    <location>
        <begin position="723"/>
        <end position="732"/>
    </location>
</feature>
<feature type="region of interest" description="Disordered" evidence="17">
    <location>
        <begin position="1330"/>
        <end position="1408"/>
    </location>
</feature>
<dbReference type="PROSITE" id="PS00690">
    <property type="entry name" value="DEAH_ATP_HELICASE"/>
    <property type="match status" value="1"/>
</dbReference>
<proteinExistence type="inferred from homology"/>
<dbReference type="GO" id="GO:0003678">
    <property type="term" value="F:DNA helicase activity"/>
    <property type="evidence" value="ECO:0000318"/>
    <property type="project" value="GO_Central"/>
</dbReference>
<keyword evidence="14" id="KW-0413">Isomerase</keyword>
<feature type="compositionally biased region" description="Basic and acidic residues" evidence="17">
    <location>
        <begin position="780"/>
        <end position="796"/>
    </location>
</feature>
<evidence type="ECO:0000256" key="12">
    <source>
        <dbReference type="ARBA" id="ARBA00023014"/>
    </source>
</evidence>
<feature type="region of interest" description="Disordered" evidence="17">
    <location>
        <begin position="673"/>
        <end position="694"/>
    </location>
</feature>
<dbReference type="CDD" id="cd18788">
    <property type="entry name" value="SF2_C_XPD"/>
    <property type="match status" value="1"/>
</dbReference>
<dbReference type="InterPro" id="IPR014013">
    <property type="entry name" value="Helic_SF1/SF2_ATP-bd_DinG/Rad3"/>
</dbReference>
<evidence type="ECO:0000313" key="19">
    <source>
        <dbReference type="EMBL" id="GAQ79169.1"/>
    </source>
</evidence>
<evidence type="ECO:0000256" key="5">
    <source>
        <dbReference type="ARBA" id="ARBA00022723"/>
    </source>
</evidence>
<evidence type="ECO:0000256" key="16">
    <source>
        <dbReference type="ARBA" id="ARBA00082714"/>
    </source>
</evidence>
<evidence type="ECO:0000256" key="17">
    <source>
        <dbReference type="SAM" id="MobiDB-lite"/>
    </source>
</evidence>
<dbReference type="FunFam" id="3.40.50.300:FF:000731">
    <property type="entry name" value="Fanconi anemia group J protein homolog"/>
    <property type="match status" value="1"/>
</dbReference>
<evidence type="ECO:0000256" key="7">
    <source>
        <dbReference type="ARBA" id="ARBA00022763"/>
    </source>
</evidence>
<dbReference type="GO" id="GO:0003677">
    <property type="term" value="F:DNA binding"/>
    <property type="evidence" value="ECO:0007669"/>
    <property type="project" value="InterPro"/>
</dbReference>
<protein>
    <recommendedName>
        <fullName evidence="16">DNA 5'-3' helicase FANCJ</fullName>
    </recommendedName>
</protein>
<dbReference type="InterPro" id="IPR010614">
    <property type="entry name" value="RAD3-like_helicase_DEAD"/>
</dbReference>
<reference evidence="19 20" key="1">
    <citation type="journal article" date="2014" name="Nat. Commun.">
        <title>Klebsormidium flaccidum genome reveals primary factors for plant terrestrial adaptation.</title>
        <authorList>
            <person name="Hori K."/>
            <person name="Maruyama F."/>
            <person name="Fujisawa T."/>
            <person name="Togashi T."/>
            <person name="Yamamoto N."/>
            <person name="Seo M."/>
            <person name="Sato S."/>
            <person name="Yamada T."/>
            <person name="Mori H."/>
            <person name="Tajima N."/>
            <person name="Moriyama T."/>
            <person name="Ikeuchi M."/>
            <person name="Watanabe M."/>
            <person name="Wada H."/>
            <person name="Kobayashi K."/>
            <person name="Saito M."/>
            <person name="Masuda T."/>
            <person name="Sasaki-Sekimoto Y."/>
            <person name="Mashiguchi K."/>
            <person name="Awai K."/>
            <person name="Shimojima M."/>
            <person name="Masuda S."/>
            <person name="Iwai M."/>
            <person name="Nobusawa T."/>
            <person name="Narise T."/>
            <person name="Kondo S."/>
            <person name="Saito H."/>
            <person name="Sato R."/>
            <person name="Murakawa M."/>
            <person name="Ihara Y."/>
            <person name="Oshima-Yamada Y."/>
            <person name="Ohtaka K."/>
            <person name="Satoh M."/>
            <person name="Sonobe K."/>
            <person name="Ishii M."/>
            <person name="Ohtani R."/>
            <person name="Kanamori-Sato M."/>
            <person name="Honoki R."/>
            <person name="Miyazaki D."/>
            <person name="Mochizuki H."/>
            <person name="Umetsu J."/>
            <person name="Higashi K."/>
            <person name="Shibata D."/>
            <person name="Kamiya Y."/>
            <person name="Sato N."/>
            <person name="Nakamura Y."/>
            <person name="Tabata S."/>
            <person name="Ida S."/>
            <person name="Kurokawa K."/>
            <person name="Ohta H."/>
        </authorList>
    </citation>
    <scope>NUCLEOTIDE SEQUENCE [LARGE SCALE GENOMIC DNA]</scope>
    <source>
        <strain evidence="19 20">NIES-2285</strain>
    </source>
</reference>
<feature type="region of interest" description="Disordered" evidence="17">
    <location>
        <begin position="707"/>
        <end position="732"/>
    </location>
</feature>
<dbReference type="InterPro" id="IPR045028">
    <property type="entry name" value="DinG/Rad3-like"/>
</dbReference>
<dbReference type="Pfam" id="PF06733">
    <property type="entry name" value="DEAD_2"/>
    <property type="match status" value="1"/>
</dbReference>
<keyword evidence="15" id="KW-0539">Nucleus</keyword>
<sequence length="1408" mass="151303">MQSGGGFLPDLNAPPAEEGGVPDLSDKVKQAAKKDASKSIPKIYYATRTHSQVSQVVRELSKTGYRTPMAILAARKHYCTHKTISKRKDINEECKNLLLEPNGCSYNRNMSKVKTHPSLQHGAVNEIHDIEDLVKIGKQVKGCSYFASRALAAEASIVFCPYNYIIDPVIRKAMEMDIKNSIIILDEAHNIEDVAREAASTTVDLVALDEVRLELQKMVHEEGQMETYQPLIDMTEGIISWIEEKSQGLKKDGQERFYNSWFGDRLLVELEGAGVQPQSLSILLSCFQKVSQQAGEAKPGELHVNGQALATLEGLFTSLRFLLSNEARRLNDFCMVLQKLVKRGEGIRGTVWTTELSLWCLNPAVAFEEVAAAARSIVLTSGTLSPMDSFEKELGCKFSVTMEGSHVIDMDRQIWGGAIGVGPNDAVLNASYRSADGAEFQDSLGLAIEECARIVPDGLLIFFPSYKLMEKLSARWKSTGQWKRINKQKPIYSETRGSDDQFEKVLAGYYSTIKKVQKRRAQAASPEEDADPDKNISGAIFLAVCRGKVSEGIDFADGNARAVIVVGIPFPYAMDLQVVFKKQFNTVNQKSRDLQNGDQWYCQQAFRALNQAIGRCIRHRYDFGAVLLFDERFYRASNTQSLSKWLRGSITKYNNFGESMDSLRSFFRRLELDPPKRAPSPPAPAPFAVEPPQGSGKFHPMFNKALESSTGRPLSAKPARSGPGTSAPENDSLDTVETFAEQLLGCRAGPSGAAEAFAERLSGFKAGVPVPDAAGPEGGYVRRYEATQPTRSERRQAKTSPFWNDEGFVEPAAPAPSSSAGKQAETQGHGPVDSLDLETLDALVAECREEESLKATEAGISDRGRQTGKQSEPAVPEVERNQGERESFGPAGCRGPTAPQALQSGMRCGNTGATCSGQPPGDPLEGSAFFGGAGIADADTLGTSISCARCGSEVAAVYSPEVTKTVLQKSFLQGLLERSRSEMGLPLGDAAALSDGRGLGGGLYPVEVLVVNASELGLQGRQGTGSARVEQQSGGKGGGIWVEKDGCVFEPVHCPGCGPGGMSVGAKVLAADKANSYFNGQVFLFPEVILQRPARPPGRHSDPLPGPRPALPRQSFPVLPSPSEHLQPSPFRLDTQPPLSAGPFKPVGNFSPRLDSVPPFFPSVAQDLPPHPESHPQIGRDFATGVCTAPMRGAIADSLQNTKAPVGSPSEALYIPAAHLLPPESLRAGFVPATSKAPAAQTGEAPSGTVDPQRNGQPTPRAPKPLYVARAGARRASLQAGISGRGATILSASEANVLNSGGGGAPAVPEEGGWQTAAREFRGSAETANVMDGRESNAAAAPSIPGATDERSREEGAALPDSRKRSAGRKRKSATRKDEHKRPREVILETDSDEDAVEKGVRSSRRVS</sequence>
<dbReference type="GO" id="GO:0051539">
    <property type="term" value="F:4 iron, 4 sulfur cluster binding"/>
    <property type="evidence" value="ECO:0007669"/>
    <property type="project" value="UniProtKB-KW"/>
</dbReference>
<dbReference type="InterPro" id="IPR006554">
    <property type="entry name" value="Helicase-like_DEXD_c2"/>
</dbReference>
<evidence type="ECO:0000256" key="9">
    <source>
        <dbReference type="ARBA" id="ARBA00022806"/>
    </source>
</evidence>
<evidence type="ECO:0000256" key="10">
    <source>
        <dbReference type="ARBA" id="ARBA00022840"/>
    </source>
</evidence>
<dbReference type="PROSITE" id="PS51193">
    <property type="entry name" value="HELICASE_ATP_BIND_2"/>
    <property type="match status" value="1"/>
</dbReference>
<keyword evidence="13" id="KW-0234">DNA repair</keyword>
<keyword evidence="5" id="KW-0479">Metal-binding</keyword>
<feature type="region of interest" description="Disordered" evidence="17">
    <location>
        <begin position="774"/>
        <end position="833"/>
    </location>
</feature>
<comment type="cofactor">
    <cofactor evidence="1">
        <name>[4Fe-4S] cluster</name>
        <dbReference type="ChEBI" id="CHEBI:49883"/>
    </cofactor>
</comment>
<keyword evidence="11" id="KW-0408">Iron</keyword>
<dbReference type="GO" id="GO:0005634">
    <property type="term" value="C:nucleus"/>
    <property type="evidence" value="ECO:0000318"/>
    <property type="project" value="GO_Central"/>
</dbReference>
<feature type="compositionally biased region" description="Basic and acidic residues" evidence="17">
    <location>
        <begin position="1348"/>
        <end position="1364"/>
    </location>
</feature>
<evidence type="ECO:0000256" key="4">
    <source>
        <dbReference type="ARBA" id="ARBA00022485"/>
    </source>
</evidence>
<feature type="region of interest" description="Disordered" evidence="17">
    <location>
        <begin position="852"/>
        <end position="900"/>
    </location>
</feature>
<feature type="domain" description="Helicase ATP-binding" evidence="18">
    <location>
        <begin position="1"/>
        <end position="235"/>
    </location>
</feature>
<keyword evidence="7" id="KW-0227">DNA damage</keyword>
<keyword evidence="8" id="KW-0378">Hydrolase</keyword>
<dbReference type="InterPro" id="IPR027417">
    <property type="entry name" value="P-loop_NTPase"/>
</dbReference>
<dbReference type="EMBL" id="DF236974">
    <property type="protein sequence ID" value="GAQ79169.1"/>
    <property type="molecule type" value="Genomic_DNA"/>
</dbReference>
<keyword evidence="9 19" id="KW-0347">Helicase</keyword>
<evidence type="ECO:0000256" key="2">
    <source>
        <dbReference type="ARBA" id="ARBA00004123"/>
    </source>
</evidence>
<dbReference type="SUPFAM" id="SSF52540">
    <property type="entry name" value="P-loop containing nucleoside triphosphate hydrolases"/>
    <property type="match status" value="1"/>
</dbReference>
<evidence type="ECO:0000256" key="3">
    <source>
        <dbReference type="ARBA" id="ARBA00008792"/>
    </source>
</evidence>
<dbReference type="PANTHER" id="PTHR11472">
    <property type="entry name" value="DNA REPAIR DEAD HELICASE RAD3/XP-D SUBFAMILY MEMBER"/>
    <property type="match status" value="1"/>
</dbReference>
<dbReference type="OrthoDB" id="19182at2759"/>
<feature type="compositionally biased region" description="Basic and acidic residues" evidence="17">
    <location>
        <begin position="852"/>
        <end position="865"/>
    </location>
</feature>
<keyword evidence="10" id="KW-0067">ATP-binding</keyword>
<dbReference type="Pfam" id="PF13307">
    <property type="entry name" value="Helicase_C_2"/>
    <property type="match status" value="1"/>
</dbReference>
<comment type="similarity">
    <text evidence="3">Belongs to the DEAD box helicase family. DEAH subfamily.</text>
</comment>
<feature type="region of interest" description="Disordered" evidence="17">
    <location>
        <begin position="1234"/>
        <end position="1264"/>
    </location>
</feature>
<evidence type="ECO:0000256" key="11">
    <source>
        <dbReference type="ARBA" id="ARBA00023004"/>
    </source>
</evidence>
<evidence type="ECO:0000256" key="1">
    <source>
        <dbReference type="ARBA" id="ARBA00001966"/>
    </source>
</evidence>